<feature type="non-terminal residue" evidence="2">
    <location>
        <position position="103"/>
    </location>
</feature>
<evidence type="ECO:0000256" key="1">
    <source>
        <dbReference type="SAM" id="MobiDB-lite"/>
    </source>
</evidence>
<feature type="region of interest" description="Disordered" evidence="1">
    <location>
        <begin position="1"/>
        <end position="103"/>
    </location>
</feature>
<proteinExistence type="predicted"/>
<gene>
    <name evidence="2" type="ORF">Bpfe_024431</name>
</gene>
<accession>A0AAD8EZD1</accession>
<protein>
    <submittedName>
        <fullName evidence="2">Uncharacterized protein</fullName>
    </submittedName>
</protein>
<feature type="compositionally biased region" description="Polar residues" evidence="1">
    <location>
        <begin position="38"/>
        <end position="78"/>
    </location>
</feature>
<name>A0AAD8EZD1_BIOPF</name>
<sequence length="103" mass="11062">MGNKLRKLRDSLFNSPDQKELSTVSETGQYRTLEPSGDQVQGSNDTPNDLNNCQQSSTDQRGENQSVAEDVTPSQDLNQGVEAGPRGSEAPPASVDQPSNKSV</sequence>
<dbReference type="EMBL" id="JASAOG010000170">
    <property type="protein sequence ID" value="KAK0046112.1"/>
    <property type="molecule type" value="Genomic_DNA"/>
</dbReference>
<organism evidence="2 3">
    <name type="scientific">Biomphalaria pfeifferi</name>
    <name type="common">Bloodfluke planorb</name>
    <name type="synonym">Freshwater snail</name>
    <dbReference type="NCBI Taxonomy" id="112525"/>
    <lineage>
        <taxon>Eukaryota</taxon>
        <taxon>Metazoa</taxon>
        <taxon>Spiralia</taxon>
        <taxon>Lophotrochozoa</taxon>
        <taxon>Mollusca</taxon>
        <taxon>Gastropoda</taxon>
        <taxon>Heterobranchia</taxon>
        <taxon>Euthyneura</taxon>
        <taxon>Panpulmonata</taxon>
        <taxon>Hygrophila</taxon>
        <taxon>Lymnaeoidea</taxon>
        <taxon>Planorbidae</taxon>
        <taxon>Biomphalaria</taxon>
    </lineage>
</organism>
<evidence type="ECO:0000313" key="3">
    <source>
        <dbReference type="Proteomes" id="UP001233172"/>
    </source>
</evidence>
<comment type="caution">
    <text evidence="2">The sequence shown here is derived from an EMBL/GenBank/DDBJ whole genome shotgun (WGS) entry which is preliminary data.</text>
</comment>
<feature type="compositionally biased region" description="Polar residues" evidence="1">
    <location>
        <begin position="12"/>
        <end position="30"/>
    </location>
</feature>
<reference evidence="2" key="1">
    <citation type="journal article" date="2023" name="PLoS Negl. Trop. Dis.">
        <title>A genome sequence for Biomphalaria pfeifferi, the major vector snail for the human-infecting parasite Schistosoma mansoni.</title>
        <authorList>
            <person name="Bu L."/>
            <person name="Lu L."/>
            <person name="Laidemitt M.R."/>
            <person name="Zhang S.M."/>
            <person name="Mutuku M."/>
            <person name="Mkoji G."/>
            <person name="Steinauer M."/>
            <person name="Loker E.S."/>
        </authorList>
    </citation>
    <scope>NUCLEOTIDE SEQUENCE</scope>
    <source>
        <strain evidence="2">KasaAsao</strain>
    </source>
</reference>
<keyword evidence="3" id="KW-1185">Reference proteome</keyword>
<reference evidence="2" key="2">
    <citation type="submission" date="2023-04" db="EMBL/GenBank/DDBJ databases">
        <authorList>
            <person name="Bu L."/>
            <person name="Lu L."/>
            <person name="Laidemitt M.R."/>
            <person name="Zhang S.M."/>
            <person name="Mutuku M."/>
            <person name="Mkoji G."/>
            <person name="Steinauer M."/>
            <person name="Loker E.S."/>
        </authorList>
    </citation>
    <scope>NUCLEOTIDE SEQUENCE</scope>
    <source>
        <strain evidence="2">KasaAsao</strain>
        <tissue evidence="2">Whole Snail</tissue>
    </source>
</reference>
<dbReference type="Proteomes" id="UP001233172">
    <property type="component" value="Unassembled WGS sequence"/>
</dbReference>
<evidence type="ECO:0000313" key="2">
    <source>
        <dbReference type="EMBL" id="KAK0046112.1"/>
    </source>
</evidence>
<dbReference type="AlphaFoldDB" id="A0AAD8EZD1"/>